<dbReference type="Proteomes" id="UP001154282">
    <property type="component" value="Unassembled WGS sequence"/>
</dbReference>
<evidence type="ECO:0000256" key="2">
    <source>
        <dbReference type="SAM" id="Phobius"/>
    </source>
</evidence>
<sequence>MIRELLSYVLRIRECLYSEDLRKVIDRVTVEMNDTFVWLFESVFATTPTLMVSVMLLLANFTAHSMAAGTTEMVAAAALPRVTMSSGLVSYYEEERRMMAASLEEKELWGEMLTRIMAASVAETRMVSKVAECLRCENLVGHLGFGESTRCFLRILNSALFLNPNPQLCDRVEEIYEQAVVVEPRDAEVRILYAEFLQLRKDLEGAEEKYQEAIEINDNYDITSKYFAFLVETGNEGVCYPLYDLGTNYQ</sequence>
<keyword evidence="4" id="KW-1185">Reference proteome</keyword>
<comment type="caution">
    <text evidence="3">The sequence shown here is derived from an EMBL/GenBank/DDBJ whole genome shotgun (WGS) entry which is preliminary data.</text>
</comment>
<evidence type="ECO:0000313" key="3">
    <source>
        <dbReference type="EMBL" id="CAI0392441.1"/>
    </source>
</evidence>
<keyword evidence="1" id="KW-0175">Coiled coil</keyword>
<dbReference type="Gene3D" id="1.25.40.10">
    <property type="entry name" value="Tetratricopeptide repeat domain"/>
    <property type="match status" value="1"/>
</dbReference>
<dbReference type="AlphaFoldDB" id="A0AAV0I4V9"/>
<protein>
    <submittedName>
        <fullName evidence="3">Uncharacterized protein</fullName>
    </submittedName>
</protein>
<evidence type="ECO:0000256" key="1">
    <source>
        <dbReference type="SAM" id="Coils"/>
    </source>
</evidence>
<keyword evidence="2" id="KW-0812">Transmembrane</keyword>
<keyword evidence="2" id="KW-1133">Transmembrane helix</keyword>
<keyword evidence="2" id="KW-0472">Membrane</keyword>
<dbReference type="EMBL" id="CAMGYJ010000003">
    <property type="protein sequence ID" value="CAI0392441.1"/>
    <property type="molecule type" value="Genomic_DNA"/>
</dbReference>
<organism evidence="3 4">
    <name type="scientific">Linum tenue</name>
    <dbReference type="NCBI Taxonomy" id="586396"/>
    <lineage>
        <taxon>Eukaryota</taxon>
        <taxon>Viridiplantae</taxon>
        <taxon>Streptophyta</taxon>
        <taxon>Embryophyta</taxon>
        <taxon>Tracheophyta</taxon>
        <taxon>Spermatophyta</taxon>
        <taxon>Magnoliopsida</taxon>
        <taxon>eudicotyledons</taxon>
        <taxon>Gunneridae</taxon>
        <taxon>Pentapetalae</taxon>
        <taxon>rosids</taxon>
        <taxon>fabids</taxon>
        <taxon>Malpighiales</taxon>
        <taxon>Linaceae</taxon>
        <taxon>Linum</taxon>
    </lineage>
</organism>
<feature type="coiled-coil region" evidence="1">
    <location>
        <begin position="189"/>
        <end position="223"/>
    </location>
</feature>
<dbReference type="PANTHER" id="PTHR26312:SF176">
    <property type="entry name" value="TETRATRICOPEPTIDE-LIKE HELICAL DOMAIN-CONTAINING PROTEIN-RELATED"/>
    <property type="match status" value="1"/>
</dbReference>
<evidence type="ECO:0000313" key="4">
    <source>
        <dbReference type="Proteomes" id="UP001154282"/>
    </source>
</evidence>
<gene>
    <name evidence="3" type="ORF">LITE_LOCUS7545</name>
</gene>
<feature type="transmembrane region" description="Helical" evidence="2">
    <location>
        <begin position="36"/>
        <end position="58"/>
    </location>
</feature>
<proteinExistence type="predicted"/>
<accession>A0AAV0I4V9</accession>
<dbReference type="InterPro" id="IPR011990">
    <property type="entry name" value="TPR-like_helical_dom_sf"/>
</dbReference>
<reference evidence="3" key="1">
    <citation type="submission" date="2022-08" db="EMBL/GenBank/DDBJ databases">
        <authorList>
            <person name="Gutierrez-Valencia J."/>
        </authorList>
    </citation>
    <scope>NUCLEOTIDE SEQUENCE</scope>
</reference>
<dbReference type="SUPFAM" id="SSF48452">
    <property type="entry name" value="TPR-like"/>
    <property type="match status" value="1"/>
</dbReference>
<dbReference type="PANTHER" id="PTHR26312">
    <property type="entry name" value="TETRATRICOPEPTIDE REPEAT PROTEIN 5"/>
    <property type="match status" value="1"/>
</dbReference>
<name>A0AAV0I4V9_9ROSI</name>